<evidence type="ECO:0000259" key="8">
    <source>
        <dbReference type="SMART" id="SM00827"/>
    </source>
</evidence>
<sequence>MQKFGFVFPGQGSQKLGMLATLAERSPVIKATFAEASEVLGQDLWEIAQLDGQNTLDQTDITQPALLAASVAIWRLWESLSQLRPSILIGHSLGEYSALVCASAINFQDAVNIVHLRGQFMQSAAPAGKGKMAAIVGLETLKLHQICAEAQEIGIVSAANFNSPGQTVIAGETAAVERAIELCKEAGAKRALPLNVSVPSHCALMRPAAERLEMELKNIRIQTPTIAVVQNVNAEIIEQPQQIKQNLVKQLYEPVLWVESVQLMYKNGVNKVVECGPGKVLSGLIRRIESEIQCFGSDDATNFDSAMLKISV</sequence>
<keyword evidence="3 6" id="KW-0808">Transferase</keyword>
<dbReference type="Proteomes" id="UP000219329">
    <property type="component" value="Unassembled WGS sequence"/>
</dbReference>
<protein>
    <recommendedName>
        <fullName evidence="2 6">Malonyl CoA-acyl carrier protein transacylase</fullName>
        <ecNumber evidence="1 6">2.3.1.39</ecNumber>
    </recommendedName>
</protein>
<dbReference type="GO" id="GO:0004314">
    <property type="term" value="F:[acyl-carrier-protein] S-malonyltransferase activity"/>
    <property type="evidence" value="ECO:0007669"/>
    <property type="project" value="UniProtKB-EC"/>
</dbReference>
<comment type="caution">
    <text evidence="9">The sequence shown here is derived from an EMBL/GenBank/DDBJ whole genome shotgun (WGS) entry which is preliminary data.</text>
</comment>
<evidence type="ECO:0000256" key="4">
    <source>
        <dbReference type="ARBA" id="ARBA00023315"/>
    </source>
</evidence>
<dbReference type="AlphaFoldDB" id="A0A2A5WFK9"/>
<keyword evidence="4 6" id="KW-0012">Acyltransferase</keyword>
<evidence type="ECO:0000256" key="2">
    <source>
        <dbReference type="ARBA" id="ARBA00018953"/>
    </source>
</evidence>
<dbReference type="InterPro" id="IPR014043">
    <property type="entry name" value="Acyl_transferase_dom"/>
</dbReference>
<dbReference type="PIRSF" id="PIRSF000446">
    <property type="entry name" value="Mct"/>
    <property type="match status" value="1"/>
</dbReference>
<dbReference type="SMART" id="SM00827">
    <property type="entry name" value="PKS_AT"/>
    <property type="match status" value="1"/>
</dbReference>
<dbReference type="GO" id="GO:0005829">
    <property type="term" value="C:cytosol"/>
    <property type="evidence" value="ECO:0007669"/>
    <property type="project" value="TreeGrafter"/>
</dbReference>
<dbReference type="Pfam" id="PF00698">
    <property type="entry name" value="Acyl_transf_1"/>
    <property type="match status" value="1"/>
</dbReference>
<comment type="catalytic activity">
    <reaction evidence="5 6">
        <text>holo-[ACP] + malonyl-CoA = malonyl-[ACP] + CoA</text>
        <dbReference type="Rhea" id="RHEA:41792"/>
        <dbReference type="Rhea" id="RHEA-COMP:9623"/>
        <dbReference type="Rhea" id="RHEA-COMP:9685"/>
        <dbReference type="ChEBI" id="CHEBI:57287"/>
        <dbReference type="ChEBI" id="CHEBI:57384"/>
        <dbReference type="ChEBI" id="CHEBI:64479"/>
        <dbReference type="ChEBI" id="CHEBI:78449"/>
        <dbReference type="EC" id="2.3.1.39"/>
    </reaction>
</comment>
<dbReference type="PANTHER" id="PTHR42681:SF1">
    <property type="entry name" value="MALONYL-COA-ACYL CARRIER PROTEIN TRANSACYLASE, MITOCHONDRIAL"/>
    <property type="match status" value="1"/>
</dbReference>
<evidence type="ECO:0000256" key="7">
    <source>
        <dbReference type="PIRSR" id="PIRSR000446-1"/>
    </source>
</evidence>
<organism evidence="9 10">
    <name type="scientific">OM182 bacterium MED-G28</name>
    <dbReference type="NCBI Taxonomy" id="1986256"/>
    <lineage>
        <taxon>Bacteria</taxon>
        <taxon>Pseudomonadati</taxon>
        <taxon>Pseudomonadota</taxon>
        <taxon>Gammaproteobacteria</taxon>
        <taxon>OMG group</taxon>
        <taxon>OM182 clade</taxon>
    </lineage>
</organism>
<evidence type="ECO:0000256" key="1">
    <source>
        <dbReference type="ARBA" id="ARBA00013258"/>
    </source>
</evidence>
<dbReference type="InterPro" id="IPR004410">
    <property type="entry name" value="Malonyl_CoA-ACP_transAc_FabD"/>
</dbReference>
<dbReference type="Gene3D" id="3.40.366.10">
    <property type="entry name" value="Malonyl-Coenzyme A Acyl Carrier Protein, domain 2"/>
    <property type="match status" value="1"/>
</dbReference>
<feature type="active site" evidence="7">
    <location>
        <position position="201"/>
    </location>
</feature>
<dbReference type="InterPro" id="IPR016035">
    <property type="entry name" value="Acyl_Trfase/lysoPLipase"/>
</dbReference>
<name>A0A2A5WFK9_9GAMM</name>
<reference evidence="9 10" key="1">
    <citation type="submission" date="2017-08" db="EMBL/GenBank/DDBJ databases">
        <title>Fine stratification of microbial communities through a metagenomic profile of the photic zone.</title>
        <authorList>
            <person name="Haro-Moreno J.M."/>
            <person name="Lopez-Perez M."/>
            <person name="De La Torre J."/>
            <person name="Picazo A."/>
            <person name="Camacho A."/>
            <person name="Rodriguez-Valera F."/>
        </authorList>
    </citation>
    <scope>NUCLEOTIDE SEQUENCE [LARGE SCALE GENOMIC DNA]</scope>
    <source>
        <strain evidence="9">MED-G28</strain>
    </source>
</reference>
<evidence type="ECO:0000313" key="9">
    <source>
        <dbReference type="EMBL" id="PDH35181.1"/>
    </source>
</evidence>
<dbReference type="InterPro" id="IPR024925">
    <property type="entry name" value="Malonyl_CoA-ACP_transAc"/>
</dbReference>
<accession>A0A2A5WFK9</accession>
<dbReference type="NCBIfam" id="TIGR00128">
    <property type="entry name" value="fabD"/>
    <property type="match status" value="1"/>
</dbReference>
<dbReference type="EMBL" id="NTJZ01000001">
    <property type="protein sequence ID" value="PDH35181.1"/>
    <property type="molecule type" value="Genomic_DNA"/>
</dbReference>
<dbReference type="InterPro" id="IPR001227">
    <property type="entry name" value="Ac_transferase_dom_sf"/>
</dbReference>
<dbReference type="PANTHER" id="PTHR42681">
    <property type="entry name" value="MALONYL-COA-ACYL CARRIER PROTEIN TRANSACYLASE, MITOCHONDRIAL"/>
    <property type="match status" value="1"/>
</dbReference>
<gene>
    <name evidence="9" type="primary">fabD</name>
    <name evidence="9" type="ORF">CNF02_00180</name>
</gene>
<feature type="active site" evidence="7">
    <location>
        <position position="92"/>
    </location>
</feature>
<comment type="similarity">
    <text evidence="6">Belongs to the fabD family.</text>
</comment>
<dbReference type="InterPro" id="IPR050858">
    <property type="entry name" value="Mal-CoA-ACP_Trans/PKS_FabD"/>
</dbReference>
<dbReference type="Gene3D" id="3.30.70.250">
    <property type="entry name" value="Malonyl-CoA ACP transacylase, ACP-binding"/>
    <property type="match status" value="1"/>
</dbReference>
<evidence type="ECO:0000256" key="6">
    <source>
        <dbReference type="PIRNR" id="PIRNR000446"/>
    </source>
</evidence>
<proteinExistence type="inferred from homology"/>
<evidence type="ECO:0000256" key="3">
    <source>
        <dbReference type="ARBA" id="ARBA00022679"/>
    </source>
</evidence>
<dbReference type="FunFam" id="3.30.70.250:FF:000001">
    <property type="entry name" value="Malonyl CoA-acyl carrier protein transacylase"/>
    <property type="match status" value="1"/>
</dbReference>
<dbReference type="InterPro" id="IPR016036">
    <property type="entry name" value="Malonyl_transacylase_ACP-bd"/>
</dbReference>
<dbReference type="SUPFAM" id="SSF55048">
    <property type="entry name" value="Probable ACP-binding domain of malonyl-CoA ACP transacylase"/>
    <property type="match status" value="1"/>
</dbReference>
<dbReference type="SUPFAM" id="SSF52151">
    <property type="entry name" value="FabD/lysophospholipase-like"/>
    <property type="match status" value="1"/>
</dbReference>
<feature type="domain" description="Malonyl-CoA:ACP transacylase (MAT)" evidence="8">
    <location>
        <begin position="7"/>
        <end position="302"/>
    </location>
</feature>
<evidence type="ECO:0000313" key="10">
    <source>
        <dbReference type="Proteomes" id="UP000219329"/>
    </source>
</evidence>
<dbReference type="EC" id="2.3.1.39" evidence="1 6"/>
<dbReference type="GO" id="GO:0006633">
    <property type="term" value="P:fatty acid biosynthetic process"/>
    <property type="evidence" value="ECO:0007669"/>
    <property type="project" value="TreeGrafter"/>
</dbReference>
<evidence type="ECO:0000256" key="5">
    <source>
        <dbReference type="ARBA" id="ARBA00048462"/>
    </source>
</evidence>